<dbReference type="EMBL" id="WSFA01000021">
    <property type="protein sequence ID" value="NDL39244.1"/>
    <property type="molecule type" value="Genomic_DNA"/>
</dbReference>
<comment type="caution">
    <text evidence="1">The sequence shown here is derived from an EMBL/GenBank/DDBJ whole genome shotgun (WGS) entry which is preliminary data.</text>
</comment>
<dbReference type="Proteomes" id="UP000479300">
    <property type="component" value="Unassembled WGS sequence"/>
</dbReference>
<sequence>MINNAKLMKASAWGKREFEENSVPDNRTIKHWIEIGKLKGKIIDGSVWVNSSERWGVESSISSCVSQLIRDS</sequence>
<gene>
    <name evidence="1" type="ORF">GPY51_10810</name>
</gene>
<accession>A0A6L9JMJ2</accession>
<dbReference type="RefSeq" id="WP_011147166.1">
    <property type="nucleotide sequence ID" value="NZ_CAWPHK010000023.1"/>
</dbReference>
<protein>
    <recommendedName>
        <fullName evidence="3">Excisionase</fullName>
    </recommendedName>
</protein>
<organism evidence="1 2">
    <name type="scientific">Photorhabdus laumondii subsp. laumondii</name>
    <name type="common">Photorhabdus luminescens subsp. laumondii</name>
    <dbReference type="NCBI Taxonomy" id="141679"/>
    <lineage>
        <taxon>Bacteria</taxon>
        <taxon>Pseudomonadati</taxon>
        <taxon>Pseudomonadota</taxon>
        <taxon>Gammaproteobacteria</taxon>
        <taxon>Enterobacterales</taxon>
        <taxon>Morganellaceae</taxon>
        <taxon>Photorhabdus</taxon>
    </lineage>
</organism>
<dbReference type="GeneID" id="48849209"/>
<dbReference type="KEGG" id="plum:A4R40_14720"/>
<evidence type="ECO:0000313" key="2">
    <source>
        <dbReference type="Proteomes" id="UP000479300"/>
    </source>
</evidence>
<evidence type="ECO:0008006" key="3">
    <source>
        <dbReference type="Google" id="ProtNLM"/>
    </source>
</evidence>
<dbReference type="AlphaFoldDB" id="A0A6L9JMJ2"/>
<proteinExistence type="predicted"/>
<reference evidence="1 2" key="1">
    <citation type="submission" date="2019-12" db="EMBL/GenBank/DDBJ databases">
        <title>Engineering Photorhabdus to improve their lethality against agricultural pests.</title>
        <authorList>
            <person name="Machado R.A.R."/>
        </authorList>
    </citation>
    <scope>NUCLEOTIDE SEQUENCE [LARGE SCALE GENOMIC DNA]</scope>
    <source>
        <strain evidence="1 2">EN01</strain>
    </source>
</reference>
<evidence type="ECO:0000313" key="1">
    <source>
        <dbReference type="EMBL" id="NDL39244.1"/>
    </source>
</evidence>
<dbReference type="OMA" id="RTISTWI"/>
<name>A0A6L9JMJ2_PHOLM</name>